<dbReference type="OrthoDB" id="9807778at2"/>
<keyword evidence="2" id="KW-0328">Glycosyltransferase</keyword>
<evidence type="ECO:0000256" key="2">
    <source>
        <dbReference type="ARBA" id="ARBA00022676"/>
    </source>
</evidence>
<dbReference type="eggNOG" id="COG0463">
    <property type="taxonomic scope" value="Bacteria"/>
</dbReference>
<evidence type="ECO:0000256" key="6">
    <source>
        <dbReference type="ARBA" id="ARBA00023136"/>
    </source>
</evidence>
<keyword evidence="5 7" id="KW-1133">Transmembrane helix</keyword>
<gene>
    <name evidence="9" type="ORF">C823_04252</name>
</gene>
<evidence type="ECO:0000313" key="10">
    <source>
        <dbReference type="Proteomes" id="UP000012589"/>
    </source>
</evidence>
<dbReference type="InterPro" id="IPR029044">
    <property type="entry name" value="Nucleotide-diphossugar_trans"/>
</dbReference>
<dbReference type="Gene3D" id="3.90.550.10">
    <property type="entry name" value="Spore Coat Polysaccharide Biosynthesis Protein SpsA, Chain A"/>
    <property type="match status" value="1"/>
</dbReference>
<evidence type="ECO:0000256" key="3">
    <source>
        <dbReference type="ARBA" id="ARBA00022679"/>
    </source>
</evidence>
<dbReference type="GO" id="GO:0005886">
    <property type="term" value="C:plasma membrane"/>
    <property type="evidence" value="ECO:0007669"/>
    <property type="project" value="TreeGrafter"/>
</dbReference>
<feature type="domain" description="Glycosyltransferase 2-like" evidence="8">
    <location>
        <begin position="5"/>
        <end position="166"/>
    </location>
</feature>
<dbReference type="HOGENOM" id="CLU_033536_0_1_9"/>
<evidence type="ECO:0000256" key="7">
    <source>
        <dbReference type="SAM" id="Phobius"/>
    </source>
</evidence>
<dbReference type="AlphaFoldDB" id="N2ACL4"/>
<dbReference type="Proteomes" id="UP000012589">
    <property type="component" value="Unassembled WGS sequence"/>
</dbReference>
<dbReference type="PANTHER" id="PTHR48090:SF1">
    <property type="entry name" value="PROPHAGE BACTOPRENOL GLUCOSYL TRANSFERASE HOMOLOG"/>
    <property type="match status" value="1"/>
</dbReference>
<feature type="transmembrane region" description="Helical" evidence="7">
    <location>
        <begin position="264"/>
        <end position="289"/>
    </location>
</feature>
<evidence type="ECO:0000256" key="5">
    <source>
        <dbReference type="ARBA" id="ARBA00022989"/>
    </source>
</evidence>
<protein>
    <recommendedName>
        <fullName evidence="8">Glycosyltransferase 2-like domain-containing protein</fullName>
    </recommendedName>
</protein>
<dbReference type="InterPro" id="IPR001173">
    <property type="entry name" value="Glyco_trans_2-like"/>
</dbReference>
<evidence type="ECO:0000259" key="8">
    <source>
        <dbReference type="Pfam" id="PF00535"/>
    </source>
</evidence>
<feature type="transmembrane region" description="Helical" evidence="7">
    <location>
        <begin position="230"/>
        <end position="252"/>
    </location>
</feature>
<dbReference type="SUPFAM" id="SSF53448">
    <property type="entry name" value="Nucleotide-diphospho-sugar transferases"/>
    <property type="match status" value="1"/>
</dbReference>
<keyword evidence="4 7" id="KW-0812">Transmembrane</keyword>
<dbReference type="PATRIC" id="fig|1235802.3.peg.4519"/>
<dbReference type="EMBL" id="AQFT01000124">
    <property type="protein sequence ID" value="EMZ22164.1"/>
    <property type="molecule type" value="Genomic_DNA"/>
</dbReference>
<keyword evidence="3" id="KW-0808">Transferase</keyword>
<name>N2ACL4_9FIRM</name>
<evidence type="ECO:0000256" key="1">
    <source>
        <dbReference type="ARBA" id="ARBA00004141"/>
    </source>
</evidence>
<sequence length="316" mass="36856">MKVITIVIPTYNEEENIDFIYKRVSNVFQTELDDYGYQIMFIDNCSKDRSRKKIKALAEKDEHVQYIFNVRNFGFSKSTFYGLTQAEGDAAVLLYADMQDPPEMIVRFVREWEQGTRVVAGIKNASKENPFLYFVRQSFYRLMNRIAEIQHIEQFTGFGLYDREVIKIFRELKDPLPYLRGMVAELAPECKKVYYEQEKRAYGKSSFHFKNLYDVAMLGITSYSRSLMRIAVMTGFLIAACSLFLAVVTFFLKIFRIIDYPIGIAASIFGIFFLGSVQLLFIGVLGEYISNINIRSMGRPLVIEEERYNLERKMDE</sequence>
<dbReference type="PANTHER" id="PTHR48090">
    <property type="entry name" value="UNDECAPRENYL-PHOSPHATE 4-DEOXY-4-FORMAMIDO-L-ARABINOSE TRANSFERASE-RELATED"/>
    <property type="match status" value="1"/>
</dbReference>
<dbReference type="STRING" id="1235802.C823_04252"/>
<dbReference type="InterPro" id="IPR050256">
    <property type="entry name" value="Glycosyltransferase_2"/>
</dbReference>
<comment type="caution">
    <text evidence="9">The sequence shown here is derived from an EMBL/GenBank/DDBJ whole genome shotgun (WGS) entry which is preliminary data.</text>
</comment>
<proteinExistence type="predicted"/>
<keyword evidence="6 7" id="KW-0472">Membrane</keyword>
<accession>N2ACL4</accession>
<dbReference type="Pfam" id="PF00535">
    <property type="entry name" value="Glycos_transf_2"/>
    <property type="match status" value="1"/>
</dbReference>
<evidence type="ECO:0000256" key="4">
    <source>
        <dbReference type="ARBA" id="ARBA00022692"/>
    </source>
</evidence>
<dbReference type="CDD" id="cd04187">
    <property type="entry name" value="DPM1_like_bac"/>
    <property type="match status" value="1"/>
</dbReference>
<dbReference type="GO" id="GO:0016757">
    <property type="term" value="F:glycosyltransferase activity"/>
    <property type="evidence" value="ECO:0007669"/>
    <property type="project" value="UniProtKB-KW"/>
</dbReference>
<comment type="subcellular location">
    <subcellularLocation>
        <location evidence="1">Membrane</location>
        <topology evidence="1">Multi-pass membrane protein</topology>
    </subcellularLocation>
</comment>
<organism evidence="9 10">
    <name type="scientific">Eubacterium plexicaudatum ASF492</name>
    <dbReference type="NCBI Taxonomy" id="1235802"/>
    <lineage>
        <taxon>Bacteria</taxon>
        <taxon>Bacillati</taxon>
        <taxon>Bacillota</taxon>
        <taxon>Clostridia</taxon>
        <taxon>Eubacteriales</taxon>
        <taxon>Eubacteriaceae</taxon>
        <taxon>Eubacterium</taxon>
    </lineage>
</organism>
<reference evidence="9 10" key="1">
    <citation type="journal article" date="2014" name="Genome Announc.">
        <title>Draft genome sequences of the altered schaedler flora, a defined bacterial community from gnotobiotic mice.</title>
        <authorList>
            <person name="Wannemuehler M.J."/>
            <person name="Overstreet A.M."/>
            <person name="Ward D.V."/>
            <person name="Phillips G.J."/>
        </authorList>
    </citation>
    <scope>NUCLEOTIDE SEQUENCE [LARGE SCALE GENOMIC DNA]</scope>
    <source>
        <strain evidence="9 10">ASF492</strain>
    </source>
</reference>
<keyword evidence="10" id="KW-1185">Reference proteome</keyword>
<evidence type="ECO:0000313" key="9">
    <source>
        <dbReference type="EMBL" id="EMZ22164.1"/>
    </source>
</evidence>